<comment type="subcellular location">
    <subcellularLocation>
        <location evidence="2">Cytoplasm</location>
    </subcellularLocation>
</comment>
<evidence type="ECO:0000313" key="10">
    <source>
        <dbReference type="EMBL" id="RQP00377.1"/>
    </source>
</evidence>
<dbReference type="InterPro" id="IPR011032">
    <property type="entry name" value="GroES-like_sf"/>
</dbReference>
<dbReference type="InterPro" id="IPR002328">
    <property type="entry name" value="ADH_Zn_CS"/>
</dbReference>
<keyword evidence="8" id="KW-0520">NAD</keyword>
<sequence length="174" mass="19056">MATQGQPITCKAAVAWEANTPLVIEDVQVAPPQAGEVRIRILFTALCHTDAYTWSGKDPEGLFPCILGHEAAGIVESVGEGVTEVQPGDHVIPCYQAECRECKFCKSGKTNLCGKVRAANDRKTRFSIKGKPIYHFMGTSTFSQYTVSASTQLCMMLALLRSTQQPLWRKFASL</sequence>
<protein>
    <recommendedName>
        <fullName evidence="9">Alcohol dehydrogenase-like N-terminal domain-containing protein</fullName>
    </recommendedName>
</protein>
<accession>A0A3N7FZH6</accession>
<keyword evidence="6" id="KW-0862">Zinc</keyword>
<dbReference type="GO" id="GO:0005829">
    <property type="term" value="C:cytosol"/>
    <property type="evidence" value="ECO:0000318"/>
    <property type="project" value="GO_Central"/>
</dbReference>
<dbReference type="SUPFAM" id="SSF50129">
    <property type="entry name" value="GroES-like"/>
    <property type="match status" value="1"/>
</dbReference>
<evidence type="ECO:0000256" key="1">
    <source>
        <dbReference type="ARBA" id="ARBA00001947"/>
    </source>
</evidence>
<organism evidence="10 11">
    <name type="scientific">Populus trichocarpa</name>
    <name type="common">Western balsam poplar</name>
    <name type="synonym">Populus balsamifera subsp. trichocarpa</name>
    <dbReference type="NCBI Taxonomy" id="3694"/>
    <lineage>
        <taxon>Eukaryota</taxon>
        <taxon>Viridiplantae</taxon>
        <taxon>Streptophyta</taxon>
        <taxon>Embryophyta</taxon>
        <taxon>Tracheophyta</taxon>
        <taxon>Spermatophyta</taxon>
        <taxon>Magnoliopsida</taxon>
        <taxon>eudicotyledons</taxon>
        <taxon>Gunneridae</taxon>
        <taxon>Pentapetalae</taxon>
        <taxon>rosids</taxon>
        <taxon>fabids</taxon>
        <taxon>Malpighiales</taxon>
        <taxon>Salicaceae</taxon>
        <taxon>Saliceae</taxon>
        <taxon>Populus</taxon>
    </lineage>
</organism>
<proteinExistence type="predicted"/>
<dbReference type="PANTHER" id="PTHR43880">
    <property type="entry name" value="ALCOHOL DEHYDROGENASE"/>
    <property type="match status" value="1"/>
</dbReference>
<dbReference type="Gene3D" id="3.90.180.10">
    <property type="entry name" value="Medium-chain alcohol dehydrogenases, catalytic domain"/>
    <property type="match status" value="1"/>
</dbReference>
<reference evidence="10 11" key="1">
    <citation type="journal article" date="2006" name="Science">
        <title>The genome of black cottonwood, Populus trichocarpa (Torr. &amp; Gray).</title>
        <authorList>
            <person name="Tuskan G.A."/>
            <person name="Difazio S."/>
            <person name="Jansson S."/>
            <person name="Bohlmann J."/>
            <person name="Grigoriev I."/>
            <person name="Hellsten U."/>
            <person name="Putnam N."/>
            <person name="Ralph S."/>
            <person name="Rombauts S."/>
            <person name="Salamov A."/>
            <person name="Schein J."/>
            <person name="Sterck L."/>
            <person name="Aerts A."/>
            <person name="Bhalerao R.R."/>
            <person name="Bhalerao R.P."/>
            <person name="Blaudez D."/>
            <person name="Boerjan W."/>
            <person name="Brun A."/>
            <person name="Brunner A."/>
            <person name="Busov V."/>
            <person name="Campbell M."/>
            <person name="Carlson J."/>
            <person name="Chalot M."/>
            <person name="Chapman J."/>
            <person name="Chen G.L."/>
            <person name="Cooper D."/>
            <person name="Coutinho P.M."/>
            <person name="Couturier J."/>
            <person name="Covert S."/>
            <person name="Cronk Q."/>
            <person name="Cunningham R."/>
            <person name="Davis J."/>
            <person name="Degroeve S."/>
            <person name="Dejardin A."/>
            <person name="Depamphilis C."/>
            <person name="Detter J."/>
            <person name="Dirks B."/>
            <person name="Dubchak I."/>
            <person name="Duplessis S."/>
            <person name="Ehlting J."/>
            <person name="Ellis B."/>
            <person name="Gendler K."/>
            <person name="Goodstein D."/>
            <person name="Gribskov M."/>
            <person name="Grimwood J."/>
            <person name="Groover A."/>
            <person name="Gunter L."/>
            <person name="Hamberger B."/>
            <person name="Heinze B."/>
            <person name="Helariutta Y."/>
            <person name="Henrissat B."/>
            <person name="Holligan D."/>
            <person name="Holt R."/>
            <person name="Huang W."/>
            <person name="Islam-Faridi N."/>
            <person name="Jones S."/>
            <person name="Jones-Rhoades M."/>
            <person name="Jorgensen R."/>
            <person name="Joshi C."/>
            <person name="Kangasjarvi J."/>
            <person name="Karlsson J."/>
            <person name="Kelleher C."/>
            <person name="Kirkpatrick R."/>
            <person name="Kirst M."/>
            <person name="Kohler A."/>
            <person name="Kalluri U."/>
            <person name="Larimer F."/>
            <person name="Leebens-Mack J."/>
            <person name="Leple J.C."/>
            <person name="Locascio P."/>
            <person name="Lou Y."/>
            <person name="Lucas S."/>
            <person name="Martin F."/>
            <person name="Montanini B."/>
            <person name="Napoli C."/>
            <person name="Nelson D.R."/>
            <person name="Nelson C."/>
            <person name="Nieminen K."/>
            <person name="Nilsson O."/>
            <person name="Pereda V."/>
            <person name="Peter G."/>
            <person name="Philippe R."/>
            <person name="Pilate G."/>
            <person name="Poliakov A."/>
            <person name="Razumovskaya J."/>
            <person name="Richardson P."/>
            <person name="Rinaldi C."/>
            <person name="Ritland K."/>
            <person name="Rouze P."/>
            <person name="Ryaboy D."/>
            <person name="Schmutz J."/>
            <person name="Schrader J."/>
            <person name="Segerman B."/>
            <person name="Shin H."/>
            <person name="Siddiqui A."/>
            <person name="Sterky F."/>
            <person name="Terry A."/>
            <person name="Tsai C.J."/>
            <person name="Uberbacher E."/>
            <person name="Unneberg P."/>
            <person name="Vahala J."/>
            <person name="Wall K."/>
            <person name="Wessler S."/>
            <person name="Yang G."/>
            <person name="Yin T."/>
            <person name="Douglas C."/>
            <person name="Marra M."/>
            <person name="Sandberg G."/>
            <person name="Van de Peer Y."/>
            <person name="Rokhsar D."/>
        </authorList>
    </citation>
    <scope>NUCLEOTIDE SEQUENCE [LARGE SCALE GENOMIC DNA]</scope>
    <source>
        <strain evidence="11">cv. Nisqually</strain>
    </source>
</reference>
<evidence type="ECO:0000256" key="8">
    <source>
        <dbReference type="ARBA" id="ARBA00023027"/>
    </source>
</evidence>
<comment type="cofactor">
    <cofactor evidence="1">
        <name>Zn(2+)</name>
        <dbReference type="ChEBI" id="CHEBI:29105"/>
    </cofactor>
</comment>
<feature type="domain" description="Alcohol dehydrogenase-like N-terminal" evidence="9">
    <location>
        <begin position="34"/>
        <end position="153"/>
    </location>
</feature>
<dbReference type="Proteomes" id="UP000006729">
    <property type="component" value="Chromosome 14"/>
</dbReference>
<dbReference type="InterPro" id="IPR013154">
    <property type="entry name" value="ADH-like_N"/>
</dbReference>
<keyword evidence="7" id="KW-0560">Oxidoreductase</keyword>
<evidence type="ECO:0000256" key="7">
    <source>
        <dbReference type="ARBA" id="ARBA00023002"/>
    </source>
</evidence>
<gene>
    <name evidence="10" type="ORF">POPTR_014G193832</name>
</gene>
<keyword evidence="4" id="KW-0963">Cytoplasm</keyword>
<evidence type="ECO:0000256" key="5">
    <source>
        <dbReference type="ARBA" id="ARBA00022723"/>
    </source>
</evidence>
<keyword evidence="5" id="KW-0479">Metal-binding</keyword>
<dbReference type="EMBL" id="CM009303">
    <property type="protein sequence ID" value="RQP00377.1"/>
    <property type="molecule type" value="Genomic_DNA"/>
</dbReference>
<evidence type="ECO:0000256" key="4">
    <source>
        <dbReference type="ARBA" id="ARBA00022490"/>
    </source>
</evidence>
<dbReference type="Pfam" id="PF08240">
    <property type="entry name" value="ADH_N"/>
    <property type="match status" value="1"/>
</dbReference>
<comment type="subunit">
    <text evidence="3">Homodimer.</text>
</comment>
<dbReference type="InParanoid" id="A0A3N7FZH6"/>
<evidence type="ECO:0000256" key="3">
    <source>
        <dbReference type="ARBA" id="ARBA00011738"/>
    </source>
</evidence>
<dbReference type="FunFam" id="3.90.180.10:FF:000067">
    <property type="entry name" value="alcohol dehydrogenase 1-like isoform X1"/>
    <property type="match status" value="1"/>
</dbReference>
<evidence type="ECO:0000256" key="6">
    <source>
        <dbReference type="ARBA" id="ARBA00022833"/>
    </source>
</evidence>
<dbReference type="GO" id="GO:0004022">
    <property type="term" value="F:alcohol dehydrogenase (NAD+) activity"/>
    <property type="evidence" value="ECO:0000318"/>
    <property type="project" value="GO_Central"/>
</dbReference>
<dbReference type="AlphaFoldDB" id="A0A3N7FZH6"/>
<dbReference type="GO" id="GO:0046294">
    <property type="term" value="P:formaldehyde catabolic process"/>
    <property type="evidence" value="ECO:0000318"/>
    <property type="project" value="GO_Central"/>
</dbReference>
<evidence type="ECO:0000259" key="9">
    <source>
        <dbReference type="Pfam" id="PF08240"/>
    </source>
</evidence>
<dbReference type="STRING" id="3694.A0A3N7FZH6"/>
<dbReference type="PANTHER" id="PTHR43880:SF58">
    <property type="entry name" value="ALCOHOL DEHYDROGENASE CLASS-3"/>
    <property type="match status" value="1"/>
</dbReference>
<evidence type="ECO:0000313" key="11">
    <source>
        <dbReference type="Proteomes" id="UP000006729"/>
    </source>
</evidence>
<dbReference type="GO" id="GO:0051903">
    <property type="term" value="F:S-(hydroxymethyl)glutathione dehydrogenase [NAD(P)+] activity"/>
    <property type="evidence" value="ECO:0000318"/>
    <property type="project" value="GO_Central"/>
</dbReference>
<dbReference type="GO" id="GO:0008270">
    <property type="term" value="F:zinc ion binding"/>
    <property type="evidence" value="ECO:0000318"/>
    <property type="project" value="GO_Central"/>
</dbReference>
<keyword evidence="11" id="KW-1185">Reference proteome</keyword>
<name>A0A3N7FZH6_POPTR</name>
<dbReference type="PROSITE" id="PS00059">
    <property type="entry name" value="ADH_ZINC"/>
    <property type="match status" value="1"/>
</dbReference>
<evidence type="ECO:0000256" key="2">
    <source>
        <dbReference type="ARBA" id="ARBA00004496"/>
    </source>
</evidence>